<dbReference type="Pfam" id="PF04828">
    <property type="entry name" value="GFA"/>
    <property type="match status" value="1"/>
</dbReference>
<keyword evidence="2" id="KW-0479">Metal-binding</keyword>
<dbReference type="AlphaFoldDB" id="A0A166CHU7"/>
<protein>
    <recommendedName>
        <fullName evidence="4">CENP-V/GFA domain-containing protein</fullName>
    </recommendedName>
</protein>
<dbReference type="Proteomes" id="UP000076532">
    <property type="component" value="Unassembled WGS sequence"/>
</dbReference>
<dbReference type="STRING" id="436010.A0A166CHU7"/>
<comment type="similarity">
    <text evidence="1">Belongs to the Gfa family.</text>
</comment>
<dbReference type="EMBL" id="KV417629">
    <property type="protein sequence ID" value="KZP13671.1"/>
    <property type="molecule type" value="Genomic_DNA"/>
</dbReference>
<name>A0A166CHU7_9AGAM</name>
<evidence type="ECO:0000259" key="4">
    <source>
        <dbReference type="Pfam" id="PF04828"/>
    </source>
</evidence>
<sequence>MPVELKGSYHCGKVRFTIESNTPVPYQLCMCSICRKTGGYGGAINLSANTDTLKVKGAQYVRKYNTVMDRDTPHASIVDSERNFRGECSAMLWLFDAQWADAIDSELQPADELTIVRLDSKPAHVRLPEGKKVVYDAYGPLSVADWHKEHGLWAD</sequence>
<dbReference type="InterPro" id="IPR011057">
    <property type="entry name" value="Mss4-like_sf"/>
</dbReference>
<dbReference type="GO" id="GO:0046872">
    <property type="term" value="F:metal ion binding"/>
    <property type="evidence" value="ECO:0007669"/>
    <property type="project" value="UniProtKB-KW"/>
</dbReference>
<evidence type="ECO:0000256" key="2">
    <source>
        <dbReference type="ARBA" id="ARBA00022723"/>
    </source>
</evidence>
<dbReference type="GO" id="GO:0016846">
    <property type="term" value="F:carbon-sulfur lyase activity"/>
    <property type="evidence" value="ECO:0007669"/>
    <property type="project" value="InterPro"/>
</dbReference>
<organism evidence="5 6">
    <name type="scientific">Athelia psychrophila</name>
    <dbReference type="NCBI Taxonomy" id="1759441"/>
    <lineage>
        <taxon>Eukaryota</taxon>
        <taxon>Fungi</taxon>
        <taxon>Dikarya</taxon>
        <taxon>Basidiomycota</taxon>
        <taxon>Agaricomycotina</taxon>
        <taxon>Agaricomycetes</taxon>
        <taxon>Agaricomycetidae</taxon>
        <taxon>Atheliales</taxon>
        <taxon>Atheliaceae</taxon>
        <taxon>Athelia</taxon>
    </lineage>
</organism>
<dbReference type="OrthoDB" id="406544at2759"/>
<proteinExistence type="inferred from homology"/>
<feature type="domain" description="CENP-V/GFA" evidence="4">
    <location>
        <begin position="5"/>
        <end position="67"/>
    </location>
</feature>
<dbReference type="SUPFAM" id="SSF51316">
    <property type="entry name" value="Mss4-like"/>
    <property type="match status" value="1"/>
</dbReference>
<keyword evidence="6" id="KW-1185">Reference proteome</keyword>
<accession>A0A166CHU7</accession>
<evidence type="ECO:0000256" key="1">
    <source>
        <dbReference type="ARBA" id="ARBA00005495"/>
    </source>
</evidence>
<dbReference type="Gene3D" id="2.170.150.70">
    <property type="match status" value="1"/>
</dbReference>
<evidence type="ECO:0000256" key="3">
    <source>
        <dbReference type="ARBA" id="ARBA00022833"/>
    </source>
</evidence>
<evidence type="ECO:0000313" key="6">
    <source>
        <dbReference type="Proteomes" id="UP000076532"/>
    </source>
</evidence>
<gene>
    <name evidence="5" type="ORF">FIBSPDRAFT_921596</name>
</gene>
<evidence type="ECO:0000313" key="5">
    <source>
        <dbReference type="EMBL" id="KZP13671.1"/>
    </source>
</evidence>
<reference evidence="5 6" key="1">
    <citation type="journal article" date="2016" name="Mol. Biol. Evol.">
        <title>Comparative Genomics of Early-Diverging Mushroom-Forming Fungi Provides Insights into the Origins of Lignocellulose Decay Capabilities.</title>
        <authorList>
            <person name="Nagy L.G."/>
            <person name="Riley R."/>
            <person name="Tritt A."/>
            <person name="Adam C."/>
            <person name="Daum C."/>
            <person name="Floudas D."/>
            <person name="Sun H."/>
            <person name="Yadav J.S."/>
            <person name="Pangilinan J."/>
            <person name="Larsson K.H."/>
            <person name="Matsuura K."/>
            <person name="Barry K."/>
            <person name="Labutti K."/>
            <person name="Kuo R."/>
            <person name="Ohm R.A."/>
            <person name="Bhattacharya S.S."/>
            <person name="Shirouzu T."/>
            <person name="Yoshinaga Y."/>
            <person name="Martin F.M."/>
            <person name="Grigoriev I.V."/>
            <person name="Hibbett D.S."/>
        </authorList>
    </citation>
    <scope>NUCLEOTIDE SEQUENCE [LARGE SCALE GENOMIC DNA]</scope>
    <source>
        <strain evidence="5 6">CBS 109695</strain>
    </source>
</reference>
<dbReference type="InterPro" id="IPR006913">
    <property type="entry name" value="CENP-V/GFA"/>
</dbReference>
<keyword evidence="3" id="KW-0862">Zinc</keyword>